<dbReference type="Proteomes" id="UP000230407">
    <property type="component" value="Unassembled WGS sequence"/>
</dbReference>
<accession>A0A2M8LX41</accession>
<evidence type="ECO:0000259" key="2">
    <source>
        <dbReference type="Pfam" id="PF00248"/>
    </source>
</evidence>
<dbReference type="InterPro" id="IPR050523">
    <property type="entry name" value="AKR_Detox_Biosynth"/>
</dbReference>
<dbReference type="EMBL" id="PGGW01000058">
    <property type="protein sequence ID" value="PJE96528.1"/>
    <property type="molecule type" value="Genomic_DNA"/>
</dbReference>
<proteinExistence type="predicted"/>
<reference evidence="3 4" key="1">
    <citation type="submission" date="2017-11" db="EMBL/GenBank/DDBJ databases">
        <title>Streptomyces carmine sp. nov., a novel actinomycete isolated from Sophora alopecuroides in Xinjiang, China.</title>
        <authorList>
            <person name="Wang Y."/>
            <person name="Luo X."/>
            <person name="Wan C."/>
            <person name="Zhang L."/>
        </authorList>
    </citation>
    <scope>NUCLEOTIDE SEQUENCE [LARGE SCALE GENOMIC DNA]</scope>
    <source>
        <strain evidence="3 4">TRM SA0054</strain>
    </source>
</reference>
<dbReference type="GO" id="GO:0005829">
    <property type="term" value="C:cytosol"/>
    <property type="evidence" value="ECO:0007669"/>
    <property type="project" value="TreeGrafter"/>
</dbReference>
<dbReference type="SUPFAM" id="SSF51430">
    <property type="entry name" value="NAD(P)-linked oxidoreductase"/>
    <property type="match status" value="1"/>
</dbReference>
<evidence type="ECO:0000313" key="3">
    <source>
        <dbReference type="EMBL" id="PJE96528.1"/>
    </source>
</evidence>
<feature type="domain" description="NADP-dependent oxidoreductase" evidence="2">
    <location>
        <begin position="73"/>
        <end position="378"/>
    </location>
</feature>
<name>A0A2M8LX41_9ACTN</name>
<dbReference type="InterPro" id="IPR036812">
    <property type="entry name" value="NAD(P)_OxRdtase_dom_sf"/>
</dbReference>
<evidence type="ECO:0000256" key="1">
    <source>
        <dbReference type="SAM" id="MobiDB-lite"/>
    </source>
</evidence>
<dbReference type="Gene3D" id="3.20.20.100">
    <property type="entry name" value="NADP-dependent oxidoreductase domain"/>
    <property type="match status" value="1"/>
</dbReference>
<feature type="region of interest" description="Disordered" evidence="1">
    <location>
        <begin position="1"/>
        <end position="66"/>
    </location>
</feature>
<dbReference type="AlphaFoldDB" id="A0A2M8LX41"/>
<dbReference type="Pfam" id="PF00248">
    <property type="entry name" value="Aldo_ket_red"/>
    <property type="match status" value="1"/>
</dbReference>
<dbReference type="InterPro" id="IPR023210">
    <property type="entry name" value="NADP_OxRdtase_dom"/>
</dbReference>
<comment type="caution">
    <text evidence="3">The sequence shown here is derived from an EMBL/GenBank/DDBJ whole genome shotgun (WGS) entry which is preliminary data.</text>
</comment>
<dbReference type="PANTHER" id="PTHR43364">
    <property type="entry name" value="NADH-SPECIFIC METHYLGLYOXAL REDUCTASE-RELATED"/>
    <property type="match status" value="1"/>
</dbReference>
<keyword evidence="4" id="KW-1185">Reference proteome</keyword>
<sequence length="380" mass="41894">MGEETCCGNGRKSCRPEWPPRTGPDPRTHRTRTPPAPRAPTACPGARSKPHHEVRQAHRTTRGPPVSAPYFALGTIDFGTRLDATASMELLDRFVERGGQWLDTANCYSFWLDPSGTGGQSETVIGDWLAARPGIRDRVLISTKVRQQPTVPGDWPDSAEGLSAPAIRRGLHESLRRLRTEWIDLYWAHAEDRSVPLEETVGAFGEVVADGLARRLGASNHPAWRVERGRAVARELGVTGWTAVQQRYSYLQPRPGVVLPEDGHMHATEESLDYVRSEPGMDLWVYSALLWGSYTRAGTDKPLPEHYEHPGTRRRLAVLREIVAETGATANQVVLAWLAGGDPAIVPIVGVSRTGQLDEAFEAMELRLSEEQRGRLSAAA</sequence>
<organism evidence="3 4">
    <name type="scientific">Streptomyces carminius</name>
    <dbReference type="NCBI Taxonomy" id="2665496"/>
    <lineage>
        <taxon>Bacteria</taxon>
        <taxon>Bacillati</taxon>
        <taxon>Actinomycetota</taxon>
        <taxon>Actinomycetes</taxon>
        <taxon>Kitasatosporales</taxon>
        <taxon>Streptomycetaceae</taxon>
        <taxon>Streptomyces</taxon>
    </lineage>
</organism>
<dbReference type="PANTHER" id="PTHR43364:SF6">
    <property type="entry name" value="OXIDOREDUCTASE-RELATED"/>
    <property type="match status" value="1"/>
</dbReference>
<protein>
    <submittedName>
        <fullName evidence="3">Oxidoreductase</fullName>
    </submittedName>
</protein>
<evidence type="ECO:0000313" key="4">
    <source>
        <dbReference type="Proteomes" id="UP000230407"/>
    </source>
</evidence>
<gene>
    <name evidence="3" type="ORF">CUT44_18775</name>
</gene>